<organism evidence="1 2">
    <name type="scientific">Olea europaea subsp. europaea</name>
    <dbReference type="NCBI Taxonomy" id="158383"/>
    <lineage>
        <taxon>Eukaryota</taxon>
        <taxon>Viridiplantae</taxon>
        <taxon>Streptophyta</taxon>
        <taxon>Embryophyta</taxon>
        <taxon>Tracheophyta</taxon>
        <taxon>Spermatophyta</taxon>
        <taxon>Magnoliopsida</taxon>
        <taxon>eudicotyledons</taxon>
        <taxon>Gunneridae</taxon>
        <taxon>Pentapetalae</taxon>
        <taxon>asterids</taxon>
        <taxon>lamiids</taxon>
        <taxon>Lamiales</taxon>
        <taxon>Oleaceae</taxon>
        <taxon>Oleeae</taxon>
        <taxon>Olea</taxon>
    </lineage>
</organism>
<accession>A0A8S0S397</accession>
<keyword evidence="2" id="KW-1185">Reference proteome</keyword>
<dbReference type="EMBL" id="CACTIH010003841">
    <property type="protein sequence ID" value="CAA2986118.1"/>
    <property type="molecule type" value="Genomic_DNA"/>
</dbReference>
<evidence type="ECO:0000313" key="2">
    <source>
        <dbReference type="Proteomes" id="UP000594638"/>
    </source>
</evidence>
<protein>
    <submittedName>
        <fullName evidence="1">Uncharacterized protein</fullName>
    </submittedName>
</protein>
<sequence length="84" mass="9167">MVFVENSLNIKFGLSLEDSLPESLVPKGGVFEALGGNLWSAPDLSIYVRNLQWWKAWGKGSVSTPAISPGFSKQNANRGEPFVE</sequence>
<dbReference type="Gramene" id="OE9A095678T1">
    <property type="protein sequence ID" value="OE9A095678C1"/>
    <property type="gene ID" value="OE9A095678"/>
</dbReference>
<dbReference type="AlphaFoldDB" id="A0A8S0S397"/>
<comment type="caution">
    <text evidence="1">The sequence shown here is derived from an EMBL/GenBank/DDBJ whole genome shotgun (WGS) entry which is preliminary data.</text>
</comment>
<proteinExistence type="predicted"/>
<evidence type="ECO:0000313" key="1">
    <source>
        <dbReference type="EMBL" id="CAA2986118.1"/>
    </source>
</evidence>
<reference evidence="1 2" key="1">
    <citation type="submission" date="2019-12" db="EMBL/GenBank/DDBJ databases">
        <authorList>
            <person name="Alioto T."/>
            <person name="Alioto T."/>
            <person name="Gomez Garrido J."/>
        </authorList>
    </citation>
    <scope>NUCLEOTIDE SEQUENCE [LARGE SCALE GENOMIC DNA]</scope>
</reference>
<gene>
    <name evidence="1" type="ORF">OLEA9_A095678</name>
</gene>
<name>A0A8S0S397_OLEEU</name>
<dbReference type="Proteomes" id="UP000594638">
    <property type="component" value="Unassembled WGS sequence"/>
</dbReference>